<evidence type="ECO:0000313" key="2">
    <source>
        <dbReference type="EMBL" id="NLR21137.1"/>
    </source>
</evidence>
<keyword evidence="5" id="KW-1185">Reference proteome</keyword>
<dbReference type="RefSeq" id="WP_130127567.1">
    <property type="nucleotide sequence ID" value="NZ_CBCSDF010000017.1"/>
</dbReference>
<evidence type="ECO:0000256" key="1">
    <source>
        <dbReference type="SAM" id="Phobius"/>
    </source>
</evidence>
<keyword evidence="1" id="KW-1133">Transmembrane helix</keyword>
<dbReference type="Proteomes" id="UP001304419">
    <property type="component" value="Chromosome 2"/>
</dbReference>
<accession>A0A8I2H3E5</accession>
<evidence type="ECO:0000313" key="4">
    <source>
        <dbReference type="Proteomes" id="UP000646877"/>
    </source>
</evidence>
<dbReference type="AlphaFoldDB" id="A0A8I2H3E5"/>
<gene>
    <name evidence="2" type="ORF">F9Y85_07365</name>
    <name evidence="3" type="ORF">R5H13_22365</name>
</gene>
<sequence>MNNILQTVHYKPITLLLLGIATVTSLLGSSLLWQSHQALFQWVLPSVSLLLVLRLGWHVRKTSLATSPSTLHKDIKLCWIALLLCTGGDIVNFNLFELYHRQDQTIKHDYLIDSIWFFAFGYGLLLGLLIRFLRREFALTLATATVLVVVSIALSSLSYQMMYLPTISQYSLLLSASYSLLVTLLGVFGFWLMIQNLKLNEKTNYAVASGFILAMLADAIIGQFWLFANQGDGYFPIARHVNWVIYIGSQTLLLLFPVAMIKTNVARCKA</sequence>
<protein>
    <submittedName>
        <fullName evidence="2">Uncharacterized protein</fullName>
    </submittedName>
</protein>
<feature type="transmembrane region" description="Helical" evidence="1">
    <location>
        <begin position="77"/>
        <end position="95"/>
    </location>
</feature>
<feature type="transmembrane region" description="Helical" evidence="1">
    <location>
        <begin position="115"/>
        <end position="133"/>
    </location>
</feature>
<feature type="transmembrane region" description="Helical" evidence="1">
    <location>
        <begin position="12"/>
        <end position="33"/>
    </location>
</feature>
<keyword evidence="1" id="KW-0472">Membrane</keyword>
<reference evidence="3 5" key="2">
    <citation type="submission" date="2023-10" db="EMBL/GenBank/DDBJ databases">
        <title>To unveil natural product biosynthetic capacity in Pseudoalteromonas.</title>
        <authorList>
            <person name="Wang J."/>
        </authorList>
    </citation>
    <scope>NUCLEOTIDE SEQUENCE [LARGE SCALE GENOMIC DNA]</scope>
    <source>
        <strain evidence="3 5">DSM 15914</strain>
    </source>
</reference>
<feature type="transmembrane region" description="Helical" evidence="1">
    <location>
        <begin position="205"/>
        <end position="228"/>
    </location>
</feature>
<organism evidence="2 4">
    <name type="scientific">Pseudoalteromonas maricaloris</name>
    <dbReference type="NCBI Taxonomy" id="184924"/>
    <lineage>
        <taxon>Bacteria</taxon>
        <taxon>Pseudomonadati</taxon>
        <taxon>Pseudomonadota</taxon>
        <taxon>Gammaproteobacteria</taxon>
        <taxon>Alteromonadales</taxon>
        <taxon>Pseudoalteromonadaceae</taxon>
        <taxon>Pseudoalteromonas</taxon>
    </lineage>
</organism>
<feature type="transmembrane region" description="Helical" evidence="1">
    <location>
        <begin position="140"/>
        <end position="159"/>
    </location>
</feature>
<evidence type="ECO:0000313" key="5">
    <source>
        <dbReference type="Proteomes" id="UP001304419"/>
    </source>
</evidence>
<keyword evidence="1" id="KW-0812">Transmembrane</keyword>
<feature type="transmembrane region" description="Helical" evidence="1">
    <location>
        <begin position="240"/>
        <end position="261"/>
    </location>
</feature>
<feature type="transmembrane region" description="Helical" evidence="1">
    <location>
        <begin position="171"/>
        <end position="193"/>
    </location>
</feature>
<feature type="transmembrane region" description="Helical" evidence="1">
    <location>
        <begin position="39"/>
        <end position="57"/>
    </location>
</feature>
<dbReference type="EMBL" id="WEIA01000003">
    <property type="protein sequence ID" value="NLR21137.1"/>
    <property type="molecule type" value="Genomic_DNA"/>
</dbReference>
<dbReference type="Proteomes" id="UP000646877">
    <property type="component" value="Unassembled WGS sequence"/>
</dbReference>
<evidence type="ECO:0000313" key="3">
    <source>
        <dbReference type="EMBL" id="WOX30628.1"/>
    </source>
</evidence>
<dbReference type="EMBL" id="CP137579">
    <property type="protein sequence ID" value="WOX30628.1"/>
    <property type="molecule type" value="Genomic_DNA"/>
</dbReference>
<name>A0A8I2H3E5_9GAMM</name>
<reference evidence="2" key="1">
    <citation type="submission" date="2019-10" db="EMBL/GenBank/DDBJ databases">
        <authorList>
            <person name="Paulsen S."/>
        </authorList>
    </citation>
    <scope>NUCLEOTIDE SEQUENCE</scope>
    <source>
        <strain evidence="2">LMG 19692</strain>
    </source>
</reference>
<proteinExistence type="predicted"/>